<feature type="compositionally biased region" description="Polar residues" evidence="2">
    <location>
        <begin position="14"/>
        <end position="24"/>
    </location>
</feature>
<evidence type="ECO:0000313" key="3">
    <source>
        <dbReference type="Proteomes" id="UP000095282"/>
    </source>
</evidence>
<feature type="region of interest" description="Disordered" evidence="2">
    <location>
        <begin position="293"/>
        <end position="315"/>
    </location>
</feature>
<feature type="coiled-coil region" evidence="1">
    <location>
        <begin position="320"/>
        <end position="347"/>
    </location>
</feature>
<reference evidence="4" key="1">
    <citation type="submission" date="2016-11" db="UniProtKB">
        <authorList>
            <consortium name="WormBaseParasite"/>
        </authorList>
    </citation>
    <scope>IDENTIFICATION</scope>
</reference>
<feature type="region of interest" description="Disordered" evidence="2">
    <location>
        <begin position="1"/>
        <end position="27"/>
    </location>
</feature>
<evidence type="ECO:0000256" key="2">
    <source>
        <dbReference type="SAM" id="MobiDB-lite"/>
    </source>
</evidence>
<feature type="region of interest" description="Disordered" evidence="2">
    <location>
        <begin position="488"/>
        <end position="507"/>
    </location>
</feature>
<proteinExistence type="predicted"/>
<dbReference type="WBParaSite" id="Csp11.Scaffold629.g16006.t1">
    <property type="protein sequence ID" value="Csp11.Scaffold629.g16006.t1"/>
    <property type="gene ID" value="Csp11.Scaffold629.g16006"/>
</dbReference>
<keyword evidence="3" id="KW-1185">Reference proteome</keyword>
<feature type="compositionally biased region" description="Basic and acidic residues" evidence="2">
    <location>
        <begin position="496"/>
        <end position="507"/>
    </location>
</feature>
<protein>
    <submittedName>
        <fullName evidence="4">BZIP domain-containing protein</fullName>
    </submittedName>
</protein>
<sequence>MGDELIKEPPTAPAMNNQNNSNDESLLGPADLVTSVLVFPHQPTKYSQANEIDDGMMGMCQGMDMYPKDLRVIGTERLVDQALDVEVIQAEQETDEENMEERVVEAKDEPIELRNNQMDVEIPYFQKPYLNDLTLNQYNAPKDNDMEFDEPVLMDLDTCQAVRNELTPMDGNWTEFQPDSKEELAMLMRNQVYEVNRMDVQPVQYLQPQDQQMFEYDIKPTPSPPTSPMSPFSIDEYYRDNNTNTCPSMVSTPRSRKYSSTSSCGGGKMMYHGNTPIFKVIKEAHPCRQRRNKAQMQAMTPEQRDTLKKEQNRKNAKNCVAKKNSNKKELTDRLPKLRSELQEQMDNNSVMEKRIIEAYESTILPAYGSNAPYGDAHKFREHLDDTKRYSEERIQMDNNGFIIELEKDAQKKKEQFDGVLASKGDPDVPQNTFASRKSRAKGVMEIAQLIFDIKVIEVDIEKAERVAGVLDSFVDELNKCLERINQSTLPGGGRRAVHEGFNRFEPS</sequence>
<dbReference type="STRING" id="1561998.A0A1I7U8S0"/>
<evidence type="ECO:0000313" key="4">
    <source>
        <dbReference type="WBParaSite" id="Csp11.Scaffold629.g16006.t1"/>
    </source>
</evidence>
<dbReference type="eggNOG" id="ENOG502THZP">
    <property type="taxonomic scope" value="Eukaryota"/>
</dbReference>
<evidence type="ECO:0000256" key="1">
    <source>
        <dbReference type="SAM" id="Coils"/>
    </source>
</evidence>
<feature type="compositionally biased region" description="Basic and acidic residues" evidence="2">
    <location>
        <begin position="302"/>
        <end position="313"/>
    </location>
</feature>
<name>A0A1I7U8S0_9PELO</name>
<dbReference type="AlphaFoldDB" id="A0A1I7U8S0"/>
<keyword evidence="1" id="KW-0175">Coiled coil</keyword>
<dbReference type="Proteomes" id="UP000095282">
    <property type="component" value="Unplaced"/>
</dbReference>
<accession>A0A1I7U8S0</accession>
<organism evidence="3 4">
    <name type="scientific">Caenorhabditis tropicalis</name>
    <dbReference type="NCBI Taxonomy" id="1561998"/>
    <lineage>
        <taxon>Eukaryota</taxon>
        <taxon>Metazoa</taxon>
        <taxon>Ecdysozoa</taxon>
        <taxon>Nematoda</taxon>
        <taxon>Chromadorea</taxon>
        <taxon>Rhabditida</taxon>
        <taxon>Rhabditina</taxon>
        <taxon>Rhabditomorpha</taxon>
        <taxon>Rhabditoidea</taxon>
        <taxon>Rhabditidae</taxon>
        <taxon>Peloderinae</taxon>
        <taxon>Caenorhabditis</taxon>
    </lineage>
</organism>